<dbReference type="Proteomes" id="UP000094527">
    <property type="component" value="Unassembled WGS sequence"/>
</dbReference>
<dbReference type="PRINTS" id="PR00328">
    <property type="entry name" value="SAR1GTPBP"/>
</dbReference>
<evidence type="ECO:0000256" key="7">
    <source>
        <dbReference type="ARBA" id="ARBA00023034"/>
    </source>
</evidence>
<dbReference type="Pfam" id="PF00025">
    <property type="entry name" value="Arf"/>
    <property type="match status" value="1"/>
</dbReference>
<dbReference type="EMBL" id="LJIJ01001475">
    <property type="protein sequence ID" value="ODM91617.1"/>
    <property type="molecule type" value="Genomic_DNA"/>
</dbReference>
<evidence type="ECO:0000256" key="11">
    <source>
        <dbReference type="PIRSR" id="PIRSR606689-1"/>
    </source>
</evidence>
<comment type="similarity">
    <text evidence="2 13">Belongs to the small GTPase superfamily. Arf family.</text>
</comment>
<keyword evidence="8 11" id="KW-0342">GTP-binding</keyword>
<keyword evidence="15" id="KW-1185">Reference proteome</keyword>
<feature type="binding site" evidence="11">
    <location>
        <position position="77"/>
    </location>
    <ligand>
        <name>GTP</name>
        <dbReference type="ChEBI" id="CHEBI:37565"/>
    </ligand>
</feature>
<dbReference type="GO" id="GO:0005794">
    <property type="term" value="C:Golgi apparatus"/>
    <property type="evidence" value="ECO:0007669"/>
    <property type="project" value="UniProtKB-SubCell"/>
</dbReference>
<evidence type="ECO:0000256" key="9">
    <source>
        <dbReference type="ARBA" id="ARBA00023288"/>
    </source>
</evidence>
<evidence type="ECO:0000313" key="15">
    <source>
        <dbReference type="Proteomes" id="UP000094527"/>
    </source>
</evidence>
<dbReference type="GO" id="GO:0015031">
    <property type="term" value="P:protein transport"/>
    <property type="evidence" value="ECO:0007669"/>
    <property type="project" value="UniProtKB-KW"/>
</dbReference>
<keyword evidence="5 11" id="KW-0547">Nucleotide-binding</keyword>
<dbReference type="Gene3D" id="3.40.50.300">
    <property type="entry name" value="P-loop containing nucleotide triphosphate hydrolases"/>
    <property type="match status" value="1"/>
</dbReference>
<evidence type="ECO:0000313" key="14">
    <source>
        <dbReference type="EMBL" id="ODM91617.1"/>
    </source>
</evidence>
<dbReference type="PROSITE" id="PS51417">
    <property type="entry name" value="ARF"/>
    <property type="match status" value="1"/>
</dbReference>
<comment type="subcellular location">
    <subcellularLocation>
        <location evidence="1">Golgi apparatus</location>
    </subcellularLocation>
</comment>
<dbReference type="InterPro" id="IPR027417">
    <property type="entry name" value="P-loop_NTPase"/>
</dbReference>
<keyword evidence="3" id="KW-0813">Transport</keyword>
<dbReference type="SMART" id="SM00178">
    <property type="entry name" value="SAR"/>
    <property type="match status" value="1"/>
</dbReference>
<evidence type="ECO:0000256" key="2">
    <source>
        <dbReference type="ARBA" id="ARBA00010290"/>
    </source>
</evidence>
<dbReference type="STRING" id="48709.A0A1D2MF34"/>
<comment type="caution">
    <text evidence="14">The sequence shown here is derived from an EMBL/GenBank/DDBJ whole genome shotgun (WGS) entry which is preliminary data.</text>
</comment>
<dbReference type="OrthoDB" id="2011769at2759"/>
<evidence type="ECO:0000256" key="1">
    <source>
        <dbReference type="ARBA" id="ARBA00004555"/>
    </source>
</evidence>
<feature type="binding site" evidence="11">
    <location>
        <begin position="28"/>
        <end position="35"/>
    </location>
    <ligand>
        <name>GTP</name>
        <dbReference type="ChEBI" id="CHEBI:37565"/>
    </ligand>
</feature>
<dbReference type="SUPFAM" id="SSF52540">
    <property type="entry name" value="P-loop containing nucleoside triphosphate hydrolases"/>
    <property type="match status" value="1"/>
</dbReference>
<dbReference type="SMART" id="SM00177">
    <property type="entry name" value="ARF"/>
    <property type="match status" value="1"/>
</dbReference>
<evidence type="ECO:0000256" key="10">
    <source>
        <dbReference type="ARBA" id="ARBA00040616"/>
    </source>
</evidence>
<accession>A0A1D2MF34</accession>
<dbReference type="GO" id="GO:0003924">
    <property type="term" value="F:GTPase activity"/>
    <property type="evidence" value="ECO:0007669"/>
    <property type="project" value="InterPro"/>
</dbReference>
<keyword evidence="6" id="KW-0653">Protein transport</keyword>
<evidence type="ECO:0000256" key="12">
    <source>
        <dbReference type="PIRSR" id="PIRSR606689-2"/>
    </source>
</evidence>
<gene>
    <name evidence="14" type="ORF">Ocin01_15065</name>
</gene>
<feature type="binding site" evidence="12">
    <location>
        <position position="54"/>
    </location>
    <ligand>
        <name>Mg(2+)</name>
        <dbReference type="ChEBI" id="CHEBI:18420"/>
    </ligand>
</feature>
<protein>
    <recommendedName>
        <fullName evidence="10">ADP-ribosylation factor-like protein 3</fullName>
    </recommendedName>
</protein>
<name>A0A1D2MF34_ORCCI</name>
<keyword evidence="7" id="KW-0333">Golgi apparatus</keyword>
<evidence type="ECO:0000256" key="13">
    <source>
        <dbReference type="RuleBase" id="RU003925"/>
    </source>
</evidence>
<dbReference type="InterPro" id="IPR044612">
    <property type="entry name" value="ARL2/3"/>
</dbReference>
<dbReference type="FunFam" id="3.40.50.300:FF:000281">
    <property type="entry name" value="ADP-ribosylation factor-like protein 3"/>
    <property type="match status" value="1"/>
</dbReference>
<feature type="binding site" evidence="12">
    <location>
        <position position="35"/>
    </location>
    <ligand>
        <name>Mg(2+)</name>
        <dbReference type="ChEBI" id="CHEBI:18420"/>
    </ligand>
</feature>
<keyword evidence="12" id="KW-0479">Metal-binding</keyword>
<keyword evidence="4" id="KW-0519">Myristate</keyword>
<keyword evidence="9" id="KW-0449">Lipoprotein</keyword>
<sequence length="187" mass="20574">GLLSLLRKLAVHTSANSGVAQFRILLLGLDNAGKTTLLKMLANETDDHLKTSPTRGFNVKTVQTDGGFRLNVWDVGGQRNIRPYWTNYLENADALIYVIDSADRKRLAEAGEILFDLLEDEKMAGVPLIVFANKQDLADAASTADIARSLNLHTVRDRAWQIQGCSAATGEGVREGVEWVLKAIRKK</sequence>
<dbReference type="AlphaFoldDB" id="A0A1D2MF34"/>
<evidence type="ECO:0000256" key="5">
    <source>
        <dbReference type="ARBA" id="ARBA00022741"/>
    </source>
</evidence>
<dbReference type="OMA" id="EGMEWVC"/>
<evidence type="ECO:0000256" key="8">
    <source>
        <dbReference type="ARBA" id="ARBA00023134"/>
    </source>
</evidence>
<dbReference type="GO" id="GO:0016192">
    <property type="term" value="P:vesicle-mediated transport"/>
    <property type="evidence" value="ECO:0007669"/>
    <property type="project" value="UniProtKB-ARBA"/>
</dbReference>
<evidence type="ECO:0000256" key="6">
    <source>
        <dbReference type="ARBA" id="ARBA00022927"/>
    </source>
</evidence>
<evidence type="ECO:0000256" key="4">
    <source>
        <dbReference type="ARBA" id="ARBA00022707"/>
    </source>
</evidence>
<dbReference type="GO" id="GO:0005525">
    <property type="term" value="F:GTP binding"/>
    <property type="evidence" value="ECO:0007669"/>
    <property type="project" value="UniProtKB-KW"/>
</dbReference>
<proteinExistence type="inferred from homology"/>
<dbReference type="PANTHER" id="PTHR45697">
    <property type="entry name" value="ADP-RIBOSYLATION FACTOR-LIKE PROTEIN 2-RELATED"/>
    <property type="match status" value="1"/>
</dbReference>
<dbReference type="InterPro" id="IPR006689">
    <property type="entry name" value="Small_GTPase_ARF/SAR"/>
</dbReference>
<dbReference type="GO" id="GO:0046872">
    <property type="term" value="F:metal ion binding"/>
    <property type="evidence" value="ECO:0007669"/>
    <property type="project" value="UniProtKB-KW"/>
</dbReference>
<reference evidence="14 15" key="1">
    <citation type="journal article" date="2016" name="Genome Biol. Evol.">
        <title>Gene Family Evolution Reflects Adaptation to Soil Environmental Stressors in the Genome of the Collembolan Orchesella cincta.</title>
        <authorList>
            <person name="Faddeeva-Vakhrusheva A."/>
            <person name="Derks M.F."/>
            <person name="Anvar S.Y."/>
            <person name="Agamennone V."/>
            <person name="Suring W."/>
            <person name="Smit S."/>
            <person name="van Straalen N.M."/>
            <person name="Roelofs D."/>
        </authorList>
    </citation>
    <scope>NUCLEOTIDE SEQUENCE [LARGE SCALE GENOMIC DNA]</scope>
    <source>
        <tissue evidence="14">Mixed pool</tissue>
    </source>
</reference>
<organism evidence="14 15">
    <name type="scientific">Orchesella cincta</name>
    <name type="common">Springtail</name>
    <name type="synonym">Podura cincta</name>
    <dbReference type="NCBI Taxonomy" id="48709"/>
    <lineage>
        <taxon>Eukaryota</taxon>
        <taxon>Metazoa</taxon>
        <taxon>Ecdysozoa</taxon>
        <taxon>Arthropoda</taxon>
        <taxon>Hexapoda</taxon>
        <taxon>Collembola</taxon>
        <taxon>Entomobryomorpha</taxon>
        <taxon>Entomobryoidea</taxon>
        <taxon>Orchesellidae</taxon>
        <taxon>Orchesellinae</taxon>
        <taxon>Orchesella</taxon>
    </lineage>
</organism>
<feature type="binding site" evidence="11">
    <location>
        <begin position="133"/>
        <end position="136"/>
    </location>
    <ligand>
        <name>GTP</name>
        <dbReference type="ChEBI" id="CHEBI:37565"/>
    </ligand>
</feature>
<keyword evidence="12" id="KW-0460">Magnesium</keyword>
<dbReference type="InterPro" id="IPR005225">
    <property type="entry name" value="Small_GTP-bd"/>
</dbReference>
<evidence type="ECO:0000256" key="3">
    <source>
        <dbReference type="ARBA" id="ARBA00022448"/>
    </source>
</evidence>
<dbReference type="GO" id="GO:0051649">
    <property type="term" value="P:establishment of localization in cell"/>
    <property type="evidence" value="ECO:0007669"/>
    <property type="project" value="UniProtKB-ARBA"/>
</dbReference>
<feature type="non-terminal residue" evidence="14">
    <location>
        <position position="1"/>
    </location>
</feature>
<dbReference type="NCBIfam" id="TIGR00231">
    <property type="entry name" value="small_GTP"/>
    <property type="match status" value="1"/>
</dbReference>